<dbReference type="InterPro" id="IPR036390">
    <property type="entry name" value="WH_DNA-bd_sf"/>
</dbReference>
<comment type="caution">
    <text evidence="4">The sequence shown here is derived from an EMBL/GenBank/DDBJ whole genome shotgun (WGS) entry which is preliminary data.</text>
</comment>
<feature type="transmembrane region" description="Helical" evidence="2">
    <location>
        <begin position="293"/>
        <end position="311"/>
    </location>
</feature>
<organism evidence="4 5">
    <name type="scientific">Halovenus salina</name>
    <dbReference type="NCBI Taxonomy" id="1510225"/>
    <lineage>
        <taxon>Archaea</taxon>
        <taxon>Methanobacteriati</taxon>
        <taxon>Methanobacteriota</taxon>
        <taxon>Stenosarchaea group</taxon>
        <taxon>Halobacteria</taxon>
        <taxon>Halobacteriales</taxon>
        <taxon>Haloarculaceae</taxon>
        <taxon>Halovenus</taxon>
    </lineage>
</organism>
<dbReference type="SUPFAM" id="SSF46785">
    <property type="entry name" value="Winged helix' DNA-binding domain"/>
    <property type="match status" value="1"/>
</dbReference>
<evidence type="ECO:0000256" key="2">
    <source>
        <dbReference type="SAM" id="Phobius"/>
    </source>
</evidence>
<sequence>MSSIFPIREKVSLDRDSEPRLVDLDEDTADEVFEALASSTTRKIFLELHNQPQTASDLADVTETSVQNVQYHLEKLEEVDLVEVVDTWYSERGSEMKVYAPEDESLVLFAGRDKQGAFRRLLNRFAGLFALLVPPSILAGWLANRGGSEEQIRGEYTGTEGDVFTSEAAEEDAPPADGDDITVETTDGGDGADAADGGDDGGIGTQDVSGTETPEATPEGTPEPQATGTPAPDGGVTETSAPDGMTETQADDQSVEIVVDNATDLADVTAQNDTVYLAVDNASNSDIMGIDPTVALAFFLGGLAVYGLFVLRRRII</sequence>
<evidence type="ECO:0000313" key="5">
    <source>
        <dbReference type="Proteomes" id="UP001596445"/>
    </source>
</evidence>
<reference evidence="4 5" key="1">
    <citation type="journal article" date="2019" name="Int. J. Syst. Evol. Microbiol.">
        <title>The Global Catalogue of Microorganisms (GCM) 10K type strain sequencing project: providing services to taxonomists for standard genome sequencing and annotation.</title>
        <authorList>
            <consortium name="The Broad Institute Genomics Platform"/>
            <consortium name="The Broad Institute Genome Sequencing Center for Infectious Disease"/>
            <person name="Wu L."/>
            <person name="Ma J."/>
        </authorList>
    </citation>
    <scope>NUCLEOTIDE SEQUENCE [LARGE SCALE GENOMIC DNA]</scope>
    <source>
        <strain evidence="4 5">JCM 30072</strain>
    </source>
</reference>
<keyword evidence="5" id="KW-1185">Reference proteome</keyword>
<dbReference type="AlphaFoldDB" id="A0ABD5W148"/>
<protein>
    <submittedName>
        <fullName evidence="4">ArsR/SmtB family transcription factor</fullName>
    </submittedName>
</protein>
<feature type="compositionally biased region" description="Acidic residues" evidence="1">
    <location>
        <begin position="168"/>
        <end position="182"/>
    </location>
</feature>
<dbReference type="InterPro" id="IPR036388">
    <property type="entry name" value="WH-like_DNA-bd_sf"/>
</dbReference>
<feature type="compositionally biased region" description="Low complexity" evidence="1">
    <location>
        <begin position="210"/>
        <end position="232"/>
    </location>
</feature>
<dbReference type="CDD" id="cd00090">
    <property type="entry name" value="HTH_ARSR"/>
    <property type="match status" value="1"/>
</dbReference>
<dbReference type="Pfam" id="PF12840">
    <property type="entry name" value="HTH_20"/>
    <property type="match status" value="1"/>
</dbReference>
<dbReference type="EMBL" id="JBHSZI010000001">
    <property type="protein sequence ID" value="MFC7057692.1"/>
    <property type="molecule type" value="Genomic_DNA"/>
</dbReference>
<proteinExistence type="predicted"/>
<name>A0ABD5W148_9EURY</name>
<accession>A0ABD5W148</accession>
<dbReference type="InterPro" id="IPR011991">
    <property type="entry name" value="ArsR-like_HTH"/>
</dbReference>
<keyword evidence="2" id="KW-1133">Transmembrane helix</keyword>
<feature type="transmembrane region" description="Helical" evidence="2">
    <location>
        <begin position="121"/>
        <end position="143"/>
    </location>
</feature>
<feature type="region of interest" description="Disordered" evidence="1">
    <location>
        <begin position="166"/>
        <end position="251"/>
    </location>
</feature>
<dbReference type="RefSeq" id="WP_267163471.1">
    <property type="nucleotide sequence ID" value="NZ_CP112972.1"/>
</dbReference>
<dbReference type="GeneID" id="76629597"/>
<gene>
    <name evidence="4" type="ORF">ACFQQG_05295</name>
</gene>
<dbReference type="Proteomes" id="UP001596445">
    <property type="component" value="Unassembled WGS sequence"/>
</dbReference>
<feature type="domain" description="HTH arsR-type" evidence="3">
    <location>
        <begin position="31"/>
        <end position="111"/>
    </location>
</feature>
<evidence type="ECO:0000256" key="1">
    <source>
        <dbReference type="SAM" id="MobiDB-lite"/>
    </source>
</evidence>
<keyword evidence="2" id="KW-0472">Membrane</keyword>
<dbReference type="InterPro" id="IPR001845">
    <property type="entry name" value="HTH_ArsR_DNA-bd_dom"/>
</dbReference>
<keyword evidence="2" id="KW-0812">Transmembrane</keyword>
<dbReference type="Gene3D" id="1.10.10.10">
    <property type="entry name" value="Winged helix-like DNA-binding domain superfamily/Winged helix DNA-binding domain"/>
    <property type="match status" value="1"/>
</dbReference>
<dbReference type="SMART" id="SM00418">
    <property type="entry name" value="HTH_ARSR"/>
    <property type="match status" value="1"/>
</dbReference>
<evidence type="ECO:0000259" key="3">
    <source>
        <dbReference type="SMART" id="SM00418"/>
    </source>
</evidence>
<evidence type="ECO:0000313" key="4">
    <source>
        <dbReference type="EMBL" id="MFC7057692.1"/>
    </source>
</evidence>